<feature type="compositionally biased region" description="Basic and acidic residues" evidence="1">
    <location>
        <begin position="377"/>
        <end position="388"/>
    </location>
</feature>
<evidence type="ECO:0000256" key="1">
    <source>
        <dbReference type="SAM" id="MobiDB-lite"/>
    </source>
</evidence>
<keyword evidence="3" id="KW-0808">Transferase</keyword>
<evidence type="ECO:0000313" key="3">
    <source>
        <dbReference type="EMBL" id="ESP86914.1"/>
    </source>
</evidence>
<comment type="caution">
    <text evidence="3">The sequence shown here is derived from an EMBL/GenBank/DDBJ whole genome shotgun (WGS) entry which is preliminary data.</text>
</comment>
<dbReference type="PANTHER" id="PTHR10859">
    <property type="entry name" value="GLYCOSYL TRANSFERASE"/>
    <property type="match status" value="1"/>
</dbReference>
<sequence>MTYGDRTVAVVVPAYNESGFIGDVVETVPAFVDRVYVVDDKSSDATWEEMTEAADRMNDRLSGPDGGDWVVTIRHEVNQGVGGAIKTGYDRALEDGMEVLAVMNGDGQMDPNQLHRLVHPVAVGDAGYAKGDRLSHPGHRDGMSPWRSFGNHLLTTLTRVGSGYWRMHDPQNGYTAVSSEALEAIDYESTYDRYGFCNDLLVRFNVRGVPLVDVPMPAVYGDETSHIRYSQFAPGLSLLLLKSFLRRLARSLVSPAGDRGRGSALLYLGGLLLSAASVVALFGRGRTRVTLPAGLALVVGGMAVDARSNAELYHRAPPVDAVDAPSMPASAHAAADAEANDDAVDASADGTDGSTELTEMDTDDTETTETTGGTEETNGREGRERPDEAATDGGSSGADDGAAAGEEDDG</sequence>
<feature type="compositionally biased region" description="Low complexity" evidence="1">
    <location>
        <begin position="391"/>
        <end position="404"/>
    </location>
</feature>
<dbReference type="Gene3D" id="3.90.550.10">
    <property type="entry name" value="Spore Coat Polysaccharide Biosynthesis Protein SpsA, Chain A"/>
    <property type="match status" value="1"/>
</dbReference>
<dbReference type="eggNOG" id="arCOG00896">
    <property type="taxonomic scope" value="Archaea"/>
</dbReference>
<dbReference type="PANTHER" id="PTHR10859:SF105">
    <property type="entry name" value="DOLICHYL-PHOSPHATE BETA-D-MANNOSYLTRANSFERASE"/>
    <property type="match status" value="1"/>
</dbReference>
<evidence type="ECO:0000313" key="4">
    <source>
        <dbReference type="Proteomes" id="UP000017840"/>
    </source>
</evidence>
<dbReference type="InterPro" id="IPR029044">
    <property type="entry name" value="Nucleotide-diphossugar_trans"/>
</dbReference>
<dbReference type="PATRIC" id="fig|1324957.4.peg.3387"/>
<dbReference type="EMBL" id="ASGZ01000068">
    <property type="protein sequence ID" value="ESP86914.1"/>
    <property type="molecule type" value="Genomic_DNA"/>
</dbReference>
<proteinExistence type="predicted"/>
<dbReference type="OrthoDB" id="11098at2157"/>
<keyword evidence="4" id="KW-1185">Reference proteome</keyword>
<feature type="region of interest" description="Disordered" evidence="1">
    <location>
        <begin position="323"/>
        <end position="410"/>
    </location>
</feature>
<gene>
    <name evidence="3" type="ORF">K933_16672</name>
</gene>
<feature type="compositionally biased region" description="Low complexity" evidence="1">
    <location>
        <begin position="323"/>
        <end position="337"/>
    </location>
</feature>
<dbReference type="InterPro" id="IPR001173">
    <property type="entry name" value="Glyco_trans_2-like"/>
</dbReference>
<feature type="domain" description="Glycosyltransferase 2-like" evidence="2">
    <location>
        <begin position="10"/>
        <end position="184"/>
    </location>
</feature>
<feature type="compositionally biased region" description="Acidic residues" evidence="1">
    <location>
        <begin position="358"/>
        <end position="367"/>
    </location>
</feature>
<dbReference type="STRING" id="1324957.K933_16672"/>
<evidence type="ECO:0000259" key="2">
    <source>
        <dbReference type="Pfam" id="PF00535"/>
    </source>
</evidence>
<organism evidence="3 4">
    <name type="scientific">Candidatus Halobonum tyrrellensis G22</name>
    <dbReference type="NCBI Taxonomy" id="1324957"/>
    <lineage>
        <taxon>Archaea</taxon>
        <taxon>Methanobacteriati</taxon>
        <taxon>Methanobacteriota</taxon>
        <taxon>Stenosarchaea group</taxon>
        <taxon>Halobacteria</taxon>
        <taxon>Halobacteriales</taxon>
        <taxon>Haloferacaceae</taxon>
        <taxon>Candidatus Halobonum</taxon>
    </lineage>
</organism>
<dbReference type="RefSeq" id="WP_023395902.1">
    <property type="nucleotide sequence ID" value="NZ_ASGZ01000068.1"/>
</dbReference>
<dbReference type="Proteomes" id="UP000017840">
    <property type="component" value="Unassembled WGS sequence"/>
</dbReference>
<dbReference type="Pfam" id="PF00535">
    <property type="entry name" value="Glycos_transf_2"/>
    <property type="match status" value="1"/>
</dbReference>
<dbReference type="AlphaFoldDB" id="V4HGI3"/>
<dbReference type="SUPFAM" id="SSF53448">
    <property type="entry name" value="Nucleotide-diphospho-sugar transferases"/>
    <property type="match status" value="1"/>
</dbReference>
<dbReference type="CDD" id="cd04179">
    <property type="entry name" value="DPM_DPG-synthase_like"/>
    <property type="match status" value="1"/>
</dbReference>
<name>V4HGI3_9EURY</name>
<dbReference type="GO" id="GO:0016740">
    <property type="term" value="F:transferase activity"/>
    <property type="evidence" value="ECO:0007669"/>
    <property type="project" value="UniProtKB-KW"/>
</dbReference>
<protein>
    <submittedName>
        <fullName evidence="3">Family 2 glycosyl transferase</fullName>
    </submittedName>
</protein>
<dbReference type="GO" id="GO:0006487">
    <property type="term" value="P:protein N-linked glycosylation"/>
    <property type="evidence" value="ECO:0007669"/>
    <property type="project" value="TreeGrafter"/>
</dbReference>
<reference evidence="3 4" key="1">
    <citation type="journal article" date="2013" name="Genome Announc.">
        <title>Draft Genome Sequence of 'Candidatus Halobonum tyrrellensis' Strain G22, Isolated from the Hypersaline Waters of Lake Tyrrell, Australia.</title>
        <authorList>
            <person name="Ugalde J.A."/>
            <person name="Narasingarao P."/>
            <person name="Kuo S."/>
            <person name="Podell S."/>
            <person name="Allen E.E."/>
        </authorList>
    </citation>
    <scope>NUCLEOTIDE SEQUENCE [LARGE SCALE GENOMIC DNA]</scope>
    <source>
        <strain evidence="3 4">G22</strain>
    </source>
</reference>
<accession>V4HGI3</accession>